<evidence type="ECO:0000259" key="4">
    <source>
        <dbReference type="PROSITE" id="PS51077"/>
    </source>
</evidence>
<dbReference type="GO" id="GO:0003700">
    <property type="term" value="F:DNA-binding transcription factor activity"/>
    <property type="evidence" value="ECO:0007669"/>
    <property type="project" value="TreeGrafter"/>
</dbReference>
<proteinExistence type="predicted"/>
<evidence type="ECO:0000259" key="5">
    <source>
        <dbReference type="PROSITE" id="PS51078"/>
    </source>
</evidence>
<dbReference type="OrthoDB" id="14763at2157"/>
<dbReference type="InterPro" id="IPR036388">
    <property type="entry name" value="WH-like_DNA-bd_sf"/>
</dbReference>
<reference evidence="7" key="1">
    <citation type="submission" date="2016-10" db="EMBL/GenBank/DDBJ databases">
        <authorList>
            <person name="Varghese N."/>
            <person name="Submissions S."/>
        </authorList>
    </citation>
    <scope>NUCLEOTIDE SEQUENCE [LARGE SCALE GENOMIC DNA]</scope>
    <source>
        <strain evidence="7">DSM 22427</strain>
    </source>
</reference>
<dbReference type="GO" id="GO:0045892">
    <property type="term" value="P:negative regulation of DNA-templated transcription"/>
    <property type="evidence" value="ECO:0007669"/>
    <property type="project" value="TreeGrafter"/>
</dbReference>
<dbReference type="PROSITE" id="PS51077">
    <property type="entry name" value="HTH_ICLR"/>
    <property type="match status" value="1"/>
</dbReference>
<dbReference type="Gene3D" id="1.10.10.10">
    <property type="entry name" value="Winged helix-like DNA-binding domain superfamily/Winged helix DNA-binding domain"/>
    <property type="match status" value="1"/>
</dbReference>
<protein>
    <submittedName>
        <fullName evidence="6">DNA-binding transcriptional regulator, IclR family</fullName>
    </submittedName>
</protein>
<dbReference type="EMBL" id="FOZS01000003">
    <property type="protein sequence ID" value="SFS93040.1"/>
    <property type="molecule type" value="Genomic_DNA"/>
</dbReference>
<keyword evidence="7" id="KW-1185">Reference proteome</keyword>
<evidence type="ECO:0000256" key="3">
    <source>
        <dbReference type="ARBA" id="ARBA00023163"/>
    </source>
</evidence>
<evidence type="ECO:0000313" key="7">
    <source>
        <dbReference type="Proteomes" id="UP000199199"/>
    </source>
</evidence>
<dbReference type="InterPro" id="IPR005471">
    <property type="entry name" value="Tscrpt_reg_IclR_N"/>
</dbReference>
<feature type="domain" description="HTH iclR-type" evidence="4">
    <location>
        <begin position="11"/>
        <end position="70"/>
    </location>
</feature>
<dbReference type="InterPro" id="IPR036390">
    <property type="entry name" value="WH_DNA-bd_sf"/>
</dbReference>
<organism evidence="6 7">
    <name type="scientific">Halostagnicola kamekurae</name>
    <dbReference type="NCBI Taxonomy" id="619731"/>
    <lineage>
        <taxon>Archaea</taxon>
        <taxon>Methanobacteriati</taxon>
        <taxon>Methanobacteriota</taxon>
        <taxon>Stenosarchaea group</taxon>
        <taxon>Halobacteria</taxon>
        <taxon>Halobacteriales</taxon>
        <taxon>Natrialbaceae</taxon>
        <taxon>Halostagnicola</taxon>
    </lineage>
</organism>
<dbReference type="PANTHER" id="PTHR30136">
    <property type="entry name" value="HELIX-TURN-HELIX TRANSCRIPTIONAL REGULATOR, ICLR FAMILY"/>
    <property type="match status" value="1"/>
</dbReference>
<sequence>MGDTGEERRRIKSVDRAFRILGVLKEEGSSGVTEIANELDMSKGSVHTYLSTLKRHGAVMEYNGEYRLGLQLLEIGEFAKRQNLVYQCAQDPLDELASETGELARLVVEEQGHGVYLYKTEGENAIETTIQPGQREYLHCTSQGKAILAHLSESTVRDIVDEHGLPARTDKTVTDLETLLEELESIRERGVAFSRSEVTRGMRCVAAPIHAPDSSIVAALGVCGPTSRLQGDRFQVEIPKTVRNAANIVEINMQMTQNS</sequence>
<feature type="domain" description="IclR-ED" evidence="5">
    <location>
        <begin position="71"/>
        <end position="255"/>
    </location>
</feature>
<dbReference type="GO" id="GO:0003677">
    <property type="term" value="F:DNA binding"/>
    <property type="evidence" value="ECO:0007669"/>
    <property type="project" value="UniProtKB-KW"/>
</dbReference>
<keyword evidence="3" id="KW-0804">Transcription</keyword>
<dbReference type="InterPro" id="IPR050707">
    <property type="entry name" value="HTH_MetabolicPath_Reg"/>
</dbReference>
<keyword evidence="2 6" id="KW-0238">DNA-binding</keyword>
<dbReference type="PANTHER" id="PTHR30136:SF35">
    <property type="entry name" value="HTH-TYPE TRANSCRIPTIONAL REGULATOR RV1719"/>
    <property type="match status" value="1"/>
</dbReference>
<dbReference type="SMART" id="SM00346">
    <property type="entry name" value="HTH_ICLR"/>
    <property type="match status" value="1"/>
</dbReference>
<dbReference type="Pfam" id="PF09339">
    <property type="entry name" value="HTH_IclR"/>
    <property type="match status" value="1"/>
</dbReference>
<gene>
    <name evidence="6" type="ORF">SAMN04488556_3463</name>
</gene>
<dbReference type="RefSeq" id="WP_092906306.1">
    <property type="nucleotide sequence ID" value="NZ_FOZS01000003.1"/>
</dbReference>
<evidence type="ECO:0000256" key="2">
    <source>
        <dbReference type="ARBA" id="ARBA00023125"/>
    </source>
</evidence>
<dbReference type="SUPFAM" id="SSF55781">
    <property type="entry name" value="GAF domain-like"/>
    <property type="match status" value="1"/>
</dbReference>
<dbReference type="Gene3D" id="3.30.450.40">
    <property type="match status" value="1"/>
</dbReference>
<dbReference type="PROSITE" id="PS51078">
    <property type="entry name" value="ICLR_ED"/>
    <property type="match status" value="1"/>
</dbReference>
<accession>A0A1I6TV44</accession>
<name>A0A1I6TV44_9EURY</name>
<dbReference type="AlphaFoldDB" id="A0A1I6TV44"/>
<evidence type="ECO:0000256" key="1">
    <source>
        <dbReference type="ARBA" id="ARBA00023015"/>
    </source>
</evidence>
<dbReference type="Proteomes" id="UP000199199">
    <property type="component" value="Unassembled WGS sequence"/>
</dbReference>
<keyword evidence="1" id="KW-0805">Transcription regulation</keyword>
<evidence type="ECO:0000313" key="6">
    <source>
        <dbReference type="EMBL" id="SFS93040.1"/>
    </source>
</evidence>
<dbReference type="Pfam" id="PF01614">
    <property type="entry name" value="IclR_C"/>
    <property type="match status" value="1"/>
</dbReference>
<dbReference type="InterPro" id="IPR029016">
    <property type="entry name" value="GAF-like_dom_sf"/>
</dbReference>
<dbReference type="InterPro" id="IPR014757">
    <property type="entry name" value="Tscrpt_reg_IclR_C"/>
</dbReference>
<dbReference type="SUPFAM" id="SSF46785">
    <property type="entry name" value="Winged helix' DNA-binding domain"/>
    <property type="match status" value="1"/>
</dbReference>